<dbReference type="GO" id="GO:0005576">
    <property type="term" value="C:extracellular region"/>
    <property type="evidence" value="ECO:0007669"/>
    <property type="project" value="UniProtKB-SubCell"/>
</dbReference>
<dbReference type="EC" id="3.1.1.4" evidence="8"/>
<proteinExistence type="inferred from homology"/>
<dbReference type="GO" id="GO:0005509">
    <property type="term" value="F:calcium ion binding"/>
    <property type="evidence" value="ECO:0007669"/>
    <property type="project" value="InterPro"/>
</dbReference>
<reference evidence="10" key="2">
    <citation type="submission" date="2025-08" db="UniProtKB">
        <authorList>
            <consortium name="Ensembl"/>
        </authorList>
    </citation>
    <scope>IDENTIFICATION</scope>
</reference>
<dbReference type="SMART" id="SM00085">
    <property type="entry name" value="PA2c"/>
    <property type="match status" value="1"/>
</dbReference>
<evidence type="ECO:0000256" key="6">
    <source>
        <dbReference type="PIRSR" id="PIRSR601211-3"/>
    </source>
</evidence>
<feature type="disulfide bond" evidence="6">
    <location>
        <begin position="179"/>
        <end position="191"/>
    </location>
</feature>
<feature type="binding site" evidence="5">
    <location>
        <position position="133"/>
    </location>
    <ligand>
        <name>Ca(2+)</name>
        <dbReference type="ChEBI" id="CHEBI:29108"/>
    </ligand>
</feature>
<evidence type="ECO:0000313" key="10">
    <source>
        <dbReference type="Ensembl" id="ENSAPLP00000031513.1"/>
    </source>
</evidence>
<sequence>MTEVCHYMLPLWEENTTPFLNAVQYSAHYQVGEKGLGQGQSITVPQSFKKRMEHYFKVLIYIIKVKINTNNINDCVCTLDSTQSFSSIVYRGTLGEARLRNKRGILELAGAIRCTTGRSPFAYLRYGCYCGLGGRGWPKDRVDWCCFNHDCCYGKAERAGCHPKIESYHWECDDNVAMCESIEEKCQKMACECDSQAAKCFSKAPYHTKYLLWPDVMCGEIQPVCRY</sequence>
<dbReference type="Proteomes" id="UP000016666">
    <property type="component" value="Unassembled WGS sequence"/>
</dbReference>
<reference evidence="10" key="3">
    <citation type="submission" date="2025-09" db="UniProtKB">
        <authorList>
            <consortium name="Ensembl"/>
        </authorList>
    </citation>
    <scope>IDENTIFICATION</scope>
</reference>
<evidence type="ECO:0000256" key="3">
    <source>
        <dbReference type="ARBA" id="ARBA00023157"/>
    </source>
</evidence>
<dbReference type="InterPro" id="IPR033113">
    <property type="entry name" value="PLA2_histidine"/>
</dbReference>
<reference evidence="11" key="1">
    <citation type="submission" date="2017-10" db="EMBL/GenBank/DDBJ databases">
        <title>A new Pekin duck reference genome.</title>
        <authorList>
            <person name="Hou Z.-C."/>
            <person name="Zhou Z.-K."/>
            <person name="Zhu F."/>
            <person name="Hou S.-S."/>
        </authorList>
    </citation>
    <scope>NUCLEOTIDE SEQUENCE [LARGE SCALE GENOMIC DNA]</scope>
</reference>
<feature type="domain" description="Phospholipase A2-like central" evidence="9">
    <location>
        <begin position="104"/>
        <end position="219"/>
    </location>
</feature>
<dbReference type="InterPro" id="IPR001211">
    <property type="entry name" value="PLA2"/>
</dbReference>
<feature type="binding site" evidence="5">
    <location>
        <position position="150"/>
    </location>
    <ligand>
        <name>Ca(2+)</name>
        <dbReference type="ChEBI" id="CHEBI:29108"/>
    </ligand>
</feature>
<evidence type="ECO:0000259" key="9">
    <source>
        <dbReference type="SMART" id="SM00085"/>
    </source>
</evidence>
<accession>A0A493U063</accession>
<feature type="disulfide bond" evidence="6">
    <location>
        <begin position="130"/>
        <end position="146"/>
    </location>
</feature>
<dbReference type="PANTHER" id="PTHR11716">
    <property type="entry name" value="PHOSPHOLIPASE A2 FAMILY MEMBER"/>
    <property type="match status" value="1"/>
</dbReference>
<evidence type="ECO:0000256" key="1">
    <source>
        <dbReference type="ARBA" id="ARBA00004613"/>
    </source>
</evidence>
<feature type="disulfide bond" evidence="6">
    <location>
        <begin position="145"/>
        <end position="200"/>
    </location>
</feature>
<name>A0A493U063_ANAPP</name>
<feature type="disulfide bond" evidence="6">
    <location>
        <begin position="152"/>
        <end position="193"/>
    </location>
</feature>
<dbReference type="CDD" id="cd00125">
    <property type="entry name" value="PLA2c"/>
    <property type="match status" value="1"/>
</dbReference>
<comment type="catalytic activity">
    <reaction evidence="8">
        <text>a 1,2-diacyl-sn-glycero-3-phosphocholine + H2O = a 1-acyl-sn-glycero-3-phosphocholine + a fatty acid + H(+)</text>
        <dbReference type="Rhea" id="RHEA:15801"/>
        <dbReference type="ChEBI" id="CHEBI:15377"/>
        <dbReference type="ChEBI" id="CHEBI:15378"/>
        <dbReference type="ChEBI" id="CHEBI:28868"/>
        <dbReference type="ChEBI" id="CHEBI:57643"/>
        <dbReference type="ChEBI" id="CHEBI:58168"/>
        <dbReference type="EC" id="3.1.1.4"/>
    </reaction>
</comment>
<keyword evidence="5" id="KW-0479">Metal-binding</keyword>
<protein>
    <recommendedName>
        <fullName evidence="8">Phospholipase A2</fullName>
        <ecNumber evidence="8">3.1.1.4</ecNumber>
    </recommendedName>
</protein>
<keyword evidence="11" id="KW-1185">Reference proteome</keyword>
<comment type="similarity">
    <text evidence="7">Belongs to the phospholipase A2 family.</text>
</comment>
<evidence type="ECO:0000313" key="11">
    <source>
        <dbReference type="Proteomes" id="UP000016666"/>
    </source>
</evidence>
<evidence type="ECO:0000256" key="5">
    <source>
        <dbReference type="PIRSR" id="PIRSR601211-2"/>
    </source>
</evidence>
<dbReference type="PANTHER" id="PTHR11716:SF4">
    <property type="entry name" value="GROUP 10 SECRETORY PHOSPHOLIPASE A2"/>
    <property type="match status" value="1"/>
</dbReference>
<feature type="binding site" evidence="5">
    <location>
        <position position="131"/>
    </location>
    <ligand>
        <name>Ca(2+)</name>
        <dbReference type="ChEBI" id="CHEBI:29108"/>
    </ligand>
</feature>
<comment type="cofactor">
    <cofactor evidence="5">
        <name>Ca(2+)</name>
        <dbReference type="ChEBI" id="CHEBI:29108"/>
    </cofactor>
    <text evidence="5">Binds 1 Ca(2+) ion per subunit.</text>
</comment>
<dbReference type="GO" id="GO:0050482">
    <property type="term" value="P:arachidonate secretion"/>
    <property type="evidence" value="ECO:0007669"/>
    <property type="project" value="InterPro"/>
</dbReference>
<keyword evidence="2 8" id="KW-0964">Secreted</keyword>
<organism evidence="10 11">
    <name type="scientific">Anas platyrhynchos platyrhynchos</name>
    <name type="common">Northern mallard</name>
    <dbReference type="NCBI Taxonomy" id="8840"/>
    <lineage>
        <taxon>Eukaryota</taxon>
        <taxon>Metazoa</taxon>
        <taxon>Chordata</taxon>
        <taxon>Craniata</taxon>
        <taxon>Vertebrata</taxon>
        <taxon>Euteleostomi</taxon>
        <taxon>Archelosauria</taxon>
        <taxon>Archosauria</taxon>
        <taxon>Dinosauria</taxon>
        <taxon>Saurischia</taxon>
        <taxon>Theropoda</taxon>
        <taxon>Coelurosauria</taxon>
        <taxon>Aves</taxon>
        <taxon>Neognathae</taxon>
        <taxon>Galloanserae</taxon>
        <taxon>Anseriformes</taxon>
        <taxon>Anatidae</taxon>
        <taxon>Anatinae</taxon>
        <taxon>Anas</taxon>
    </lineage>
</organism>
<dbReference type="SUPFAM" id="SSF48619">
    <property type="entry name" value="Phospholipase A2, PLA2"/>
    <property type="match status" value="1"/>
</dbReference>
<evidence type="ECO:0000256" key="2">
    <source>
        <dbReference type="ARBA" id="ARBA00022525"/>
    </source>
</evidence>
<dbReference type="PROSITE" id="PS00118">
    <property type="entry name" value="PA2_HIS"/>
    <property type="match status" value="1"/>
</dbReference>
<feature type="disulfide bond" evidence="6">
    <location>
        <begin position="128"/>
        <end position="218"/>
    </location>
</feature>
<dbReference type="GO" id="GO:0047498">
    <property type="term" value="F:calcium-dependent phospholipase A2 activity"/>
    <property type="evidence" value="ECO:0007669"/>
    <property type="project" value="TreeGrafter"/>
</dbReference>
<feature type="disulfide bond" evidence="6">
    <location>
        <begin position="161"/>
        <end position="186"/>
    </location>
</feature>
<dbReference type="InterPro" id="IPR016090">
    <property type="entry name" value="PLA2-like_dom"/>
</dbReference>
<keyword evidence="8" id="KW-0378">Hydrolase</keyword>
<evidence type="ECO:0000256" key="7">
    <source>
        <dbReference type="RuleBase" id="RU003654"/>
    </source>
</evidence>
<feature type="active site" evidence="4">
    <location>
        <position position="194"/>
    </location>
</feature>
<dbReference type="GO" id="GO:0016042">
    <property type="term" value="P:lipid catabolic process"/>
    <property type="evidence" value="ECO:0007669"/>
    <property type="project" value="InterPro"/>
</dbReference>
<keyword evidence="5 8" id="KW-0106">Calcium</keyword>
<evidence type="ECO:0000256" key="8">
    <source>
        <dbReference type="RuleBase" id="RU361236"/>
    </source>
</evidence>
<dbReference type="Gene3D" id="1.20.90.10">
    <property type="entry name" value="Phospholipase A2 domain"/>
    <property type="match status" value="1"/>
</dbReference>
<comment type="subcellular location">
    <subcellularLocation>
        <location evidence="1 8">Secreted</location>
    </subcellularLocation>
</comment>
<feature type="binding site" evidence="5">
    <location>
        <position position="129"/>
    </location>
    <ligand>
        <name>Ca(2+)</name>
        <dbReference type="ChEBI" id="CHEBI:29108"/>
    </ligand>
</feature>
<keyword evidence="8" id="KW-0443">Lipid metabolism</keyword>
<keyword evidence="3 6" id="KW-1015">Disulfide bond</keyword>
<evidence type="ECO:0000256" key="4">
    <source>
        <dbReference type="PIRSR" id="PIRSR601211-1"/>
    </source>
</evidence>
<dbReference type="AlphaFoldDB" id="A0A493U063"/>
<dbReference type="InterPro" id="IPR036444">
    <property type="entry name" value="PLipase_A2_dom_sf"/>
</dbReference>
<feature type="active site" evidence="4">
    <location>
        <position position="149"/>
    </location>
</feature>
<dbReference type="FunFam" id="1.20.90.10:FF:000001">
    <property type="entry name" value="Basic phospholipase A2 homolog"/>
    <property type="match status" value="1"/>
</dbReference>
<dbReference type="GO" id="GO:0006644">
    <property type="term" value="P:phospholipid metabolic process"/>
    <property type="evidence" value="ECO:0007669"/>
    <property type="project" value="InterPro"/>
</dbReference>
<dbReference type="GeneTree" id="ENSGT00940000157803"/>
<dbReference type="Ensembl" id="ENSAPLT00000028573.1">
    <property type="protein sequence ID" value="ENSAPLP00000031513.1"/>
    <property type="gene ID" value="ENSAPLG00000021833.1"/>
</dbReference>
<dbReference type="Pfam" id="PF00068">
    <property type="entry name" value="Phospholip_A2_1"/>
    <property type="match status" value="1"/>
</dbReference>
<dbReference type="GO" id="GO:0005543">
    <property type="term" value="F:phospholipid binding"/>
    <property type="evidence" value="ECO:0007669"/>
    <property type="project" value="TreeGrafter"/>
</dbReference>
<dbReference type="PRINTS" id="PR00389">
    <property type="entry name" value="PHPHLIPASEA2"/>
</dbReference>